<dbReference type="InterPro" id="IPR003607">
    <property type="entry name" value="HD/PDEase_dom"/>
</dbReference>
<dbReference type="PANTHER" id="PTHR43155:SF2">
    <property type="entry name" value="CYCLIC DI-GMP PHOSPHODIESTERASE PA4108"/>
    <property type="match status" value="1"/>
</dbReference>
<dbReference type="PANTHER" id="PTHR43155">
    <property type="entry name" value="CYCLIC DI-GMP PHOSPHODIESTERASE PA4108-RELATED"/>
    <property type="match status" value="1"/>
</dbReference>
<dbReference type="Pfam" id="PF01590">
    <property type="entry name" value="GAF"/>
    <property type="match status" value="1"/>
</dbReference>
<evidence type="ECO:0000259" key="1">
    <source>
        <dbReference type="PROSITE" id="PS51832"/>
    </source>
</evidence>
<gene>
    <name evidence="2" type="ORF">C8D97_101304</name>
</gene>
<protein>
    <submittedName>
        <fullName evidence="2">HD domain-containing protein</fullName>
    </submittedName>
</protein>
<dbReference type="PROSITE" id="PS51832">
    <property type="entry name" value="HD_GYP"/>
    <property type="match status" value="1"/>
</dbReference>
<reference evidence="2 3" key="1">
    <citation type="submission" date="2018-05" db="EMBL/GenBank/DDBJ databases">
        <title>Genomic Encyclopedia of Type Strains, Phase IV (KMG-IV): sequencing the most valuable type-strain genomes for metagenomic binning, comparative biology and taxonomic classification.</title>
        <authorList>
            <person name="Goeker M."/>
        </authorList>
    </citation>
    <scope>NUCLEOTIDE SEQUENCE [LARGE SCALE GENOMIC DNA]</scope>
    <source>
        <strain evidence="2 3">DSM 25350</strain>
    </source>
</reference>
<dbReference type="Pfam" id="PF13487">
    <property type="entry name" value="HD_5"/>
    <property type="match status" value="1"/>
</dbReference>
<dbReference type="Gene3D" id="3.30.450.40">
    <property type="match status" value="1"/>
</dbReference>
<dbReference type="Proteomes" id="UP000245790">
    <property type="component" value="Unassembled WGS sequence"/>
</dbReference>
<dbReference type="SUPFAM" id="SSF55781">
    <property type="entry name" value="GAF domain-like"/>
    <property type="match status" value="1"/>
</dbReference>
<organism evidence="2 3">
    <name type="scientific">Pleionea mediterranea</name>
    <dbReference type="NCBI Taxonomy" id="523701"/>
    <lineage>
        <taxon>Bacteria</taxon>
        <taxon>Pseudomonadati</taxon>
        <taxon>Pseudomonadota</taxon>
        <taxon>Gammaproteobacteria</taxon>
        <taxon>Oceanospirillales</taxon>
        <taxon>Pleioneaceae</taxon>
        <taxon>Pleionea</taxon>
    </lineage>
</organism>
<dbReference type="SMART" id="SM00471">
    <property type="entry name" value="HDc"/>
    <property type="match status" value="1"/>
</dbReference>
<name>A0A316G3G0_9GAMM</name>
<dbReference type="InterPro" id="IPR037522">
    <property type="entry name" value="HD_GYP_dom"/>
</dbReference>
<keyword evidence="3" id="KW-1185">Reference proteome</keyword>
<dbReference type="InterPro" id="IPR006674">
    <property type="entry name" value="HD_domain"/>
</dbReference>
<dbReference type="CDD" id="cd00077">
    <property type="entry name" value="HDc"/>
    <property type="match status" value="1"/>
</dbReference>
<dbReference type="PROSITE" id="PS51257">
    <property type="entry name" value="PROKAR_LIPOPROTEIN"/>
    <property type="match status" value="1"/>
</dbReference>
<dbReference type="InterPro" id="IPR029016">
    <property type="entry name" value="GAF-like_dom_sf"/>
</dbReference>
<dbReference type="GO" id="GO:0008081">
    <property type="term" value="F:phosphoric diester hydrolase activity"/>
    <property type="evidence" value="ECO:0007669"/>
    <property type="project" value="UniProtKB-ARBA"/>
</dbReference>
<dbReference type="AlphaFoldDB" id="A0A316G3G0"/>
<dbReference type="OrthoDB" id="9764808at2"/>
<feature type="domain" description="HD-GYP" evidence="1">
    <location>
        <begin position="288"/>
        <end position="608"/>
    </location>
</feature>
<evidence type="ECO:0000313" key="2">
    <source>
        <dbReference type="EMBL" id="PWK54456.1"/>
    </source>
</evidence>
<dbReference type="EMBL" id="QGGU01000001">
    <property type="protein sequence ID" value="PWK54456.1"/>
    <property type="molecule type" value="Genomic_DNA"/>
</dbReference>
<comment type="caution">
    <text evidence="2">The sequence shown here is derived from an EMBL/GenBank/DDBJ whole genome shotgun (WGS) entry which is preliminary data.</text>
</comment>
<dbReference type="SUPFAM" id="SSF109604">
    <property type="entry name" value="HD-domain/PDEase-like"/>
    <property type="match status" value="2"/>
</dbReference>
<proteinExistence type="predicted"/>
<accession>A0A316G3G0</accession>
<dbReference type="InterPro" id="IPR003018">
    <property type="entry name" value="GAF"/>
</dbReference>
<dbReference type="SMART" id="SM00065">
    <property type="entry name" value="GAF"/>
    <property type="match status" value="1"/>
</dbReference>
<evidence type="ECO:0000313" key="3">
    <source>
        <dbReference type="Proteomes" id="UP000245790"/>
    </source>
</evidence>
<dbReference type="RefSeq" id="WP_109761571.1">
    <property type="nucleotide sequence ID" value="NZ_QGGU01000001.1"/>
</dbReference>
<dbReference type="Pfam" id="PF01966">
    <property type="entry name" value="HD"/>
    <property type="match status" value="1"/>
</dbReference>
<dbReference type="Gene3D" id="1.10.3210.10">
    <property type="entry name" value="Hypothetical protein af1432"/>
    <property type="match status" value="2"/>
</dbReference>
<sequence length="608" mass="69258">MPEWRVLTNTLKNKEKITPLLGAGGACQLLEDNLATSKNIIGVLLTDATQALVNQYSLDPSLLIIADRDLESVDIVLPDNFTLTHWRQACGILTKLALQKIELQQQQLLNHDLTNIGIALSAEKELPRLLNMIVKEGRKLANCEAASLYLVDHKETDKPVLKFMLFQNEKLDVPFKEKRYPLDHYSMAGHTALTGKILNIPDVYNIKPSEPYVFDDGFDKAYQYRTREVLTLPMKNRSDEIIGILQFLNLKNESKQFKPFDNETCERLLALASQSAVAIDNSLLIENIRDLFEGFVSAAVNAIEARDPITSGHSFRVAEYTCGIAEKLEHHPSLNQQTLTVQAMRELRYAALLHDFGKVGVREHILQKAKKLSPIEIEMIRLRLSWFQQKLKADFYQFAYQNTLANDKQAKALIEQQHENYKQQCEQIELYLNIVEEANEPSILHSDHYSELKKLKDFKVFMGDEEQFLLSDQEFLSLSVTRGSLTEGERQEIQSHVNHTFDFLKRIPWTKDLQNIPFIASAHHEKLDGSGYPFGLTEKDIPIQTRMMTIADIYDALTASDRPYKSALSQDRALSILTNEANEGKLDSQLVQLFIDAGIYKYTAQVTG</sequence>